<proteinExistence type="predicted"/>
<evidence type="ECO:0000313" key="8">
    <source>
        <dbReference type="EMBL" id="CAB5227109.1"/>
    </source>
</evidence>
<evidence type="ECO:0000313" key="5">
    <source>
        <dbReference type="EMBL" id="CAB4191387.1"/>
    </source>
</evidence>
<dbReference type="EMBL" id="LR797018">
    <property type="protein sequence ID" value="CAB4181579.1"/>
    <property type="molecule type" value="Genomic_DNA"/>
</dbReference>
<dbReference type="EMBL" id="LR796847">
    <property type="protein sequence ID" value="CAB4169585.1"/>
    <property type="molecule type" value="Genomic_DNA"/>
</dbReference>
<dbReference type="EMBL" id="LR796926">
    <property type="protein sequence ID" value="CAB4175816.1"/>
    <property type="molecule type" value="Genomic_DNA"/>
</dbReference>
<evidence type="ECO:0000313" key="6">
    <source>
        <dbReference type="EMBL" id="CAB4211713.1"/>
    </source>
</evidence>
<dbReference type="InterPro" id="IPR014710">
    <property type="entry name" value="RmlC-like_jellyroll"/>
</dbReference>
<dbReference type="SUPFAM" id="SSF51182">
    <property type="entry name" value="RmlC-like cupins"/>
    <property type="match status" value="1"/>
</dbReference>
<evidence type="ECO:0000313" key="4">
    <source>
        <dbReference type="EMBL" id="CAB4181579.1"/>
    </source>
</evidence>
<gene>
    <name evidence="4" type="ORF">UFOVP1072_46</name>
    <name evidence="5" type="ORF">UFOVP1211_26</name>
    <name evidence="6" type="ORF">UFOVP1420_15</name>
    <name evidence="8" type="ORF">UFOVP1518_14</name>
    <name evidence="7" type="ORF">UFOVP1657_8</name>
    <name evidence="1" type="ORF">UFOVP475_27</name>
    <name evidence="2" type="ORF">UFOVP897_57</name>
    <name evidence="3" type="ORF">UFOVP984_27</name>
</gene>
<dbReference type="InterPro" id="IPR011051">
    <property type="entry name" value="RmlC_Cupin_sf"/>
</dbReference>
<name>A0A6J5QBA4_9CAUD</name>
<dbReference type="EMBL" id="LR796460">
    <property type="protein sequence ID" value="CAB4145690.1"/>
    <property type="molecule type" value="Genomic_DNA"/>
</dbReference>
<evidence type="ECO:0000313" key="7">
    <source>
        <dbReference type="EMBL" id="CAB4222119.1"/>
    </source>
</evidence>
<evidence type="ECO:0000313" key="3">
    <source>
        <dbReference type="EMBL" id="CAB4175816.1"/>
    </source>
</evidence>
<sequence length="95" mass="10488">MPLKTTNLSGLGVVGTVYDMEFIGDELPLHVHTKETKNNHISIVARGSYRVEGHESYAGKILKTGDVADWPINMPHAFVALEDNSRLVNIVKSNE</sequence>
<dbReference type="EMBL" id="LR797171">
    <property type="protein sequence ID" value="CAB4191387.1"/>
    <property type="molecule type" value="Genomic_DNA"/>
</dbReference>
<dbReference type="EMBL" id="LR798369">
    <property type="protein sequence ID" value="CAB5227109.1"/>
    <property type="molecule type" value="Genomic_DNA"/>
</dbReference>
<dbReference type="Gene3D" id="2.60.120.10">
    <property type="entry name" value="Jelly Rolls"/>
    <property type="match status" value="1"/>
</dbReference>
<organism evidence="4">
    <name type="scientific">uncultured Caudovirales phage</name>
    <dbReference type="NCBI Taxonomy" id="2100421"/>
    <lineage>
        <taxon>Viruses</taxon>
        <taxon>Duplodnaviria</taxon>
        <taxon>Heunggongvirae</taxon>
        <taxon>Uroviricota</taxon>
        <taxon>Caudoviricetes</taxon>
        <taxon>Peduoviridae</taxon>
        <taxon>Maltschvirus</taxon>
        <taxon>Maltschvirus maltsch</taxon>
    </lineage>
</organism>
<reference evidence="4" key="1">
    <citation type="submission" date="2020-05" db="EMBL/GenBank/DDBJ databases">
        <authorList>
            <person name="Chiriac C."/>
            <person name="Salcher M."/>
            <person name="Ghai R."/>
            <person name="Kavagutti S V."/>
        </authorList>
    </citation>
    <scope>NUCLEOTIDE SEQUENCE</scope>
</reference>
<evidence type="ECO:0000313" key="2">
    <source>
        <dbReference type="EMBL" id="CAB4169585.1"/>
    </source>
</evidence>
<dbReference type="EMBL" id="LR797376">
    <property type="protein sequence ID" value="CAB4211713.1"/>
    <property type="molecule type" value="Genomic_DNA"/>
</dbReference>
<evidence type="ECO:0000313" key="1">
    <source>
        <dbReference type="EMBL" id="CAB4145690.1"/>
    </source>
</evidence>
<protein>
    <submittedName>
        <fullName evidence="4">Uncharacterized protein</fullName>
    </submittedName>
</protein>
<accession>A0A6J5QBA4</accession>
<dbReference type="EMBL" id="LR797514">
    <property type="protein sequence ID" value="CAB4222119.1"/>
    <property type="molecule type" value="Genomic_DNA"/>
</dbReference>